<proteinExistence type="predicted"/>
<name>A0ABR8WQC6_9FLAO</name>
<accession>A0ABR8WQC6</accession>
<dbReference type="EMBL" id="JACSPS010000006">
    <property type="protein sequence ID" value="MBD8019093.1"/>
    <property type="molecule type" value="Genomic_DNA"/>
</dbReference>
<sequence length="399" mass="46221">MPKSLDDIFDDDEFGLLDFKEKKSIIKTDEDRLTDVFMEINQFYEKNGREPSTSSMSEYGLLSKLKAFRSNEAHKKILKPFDRYNLLGEVAMEEITLDDILEDDDLGLLETDADNSIFSFTHTPKPGERAKSDFIAQRQPMKEKEFAKYEEMFRKIHKELKEGKRKLRNFDFSQENLQIGKFYLADGMMLYLESADLEKKIMTSPSGTAERIDGRTVTVFENGTSSNLLFRSLGRLVQQKGKLITDTLENIEDDLQKKARLIDEEDVKSGWIYVLKSKSPNPKISQIKDLYKIGFSTNSVKDRVKNADSQATYLFSDVEIIATYKCFNLNTHNFENLLHRFFGDCCLNIDLYDENKKRITPREWFVVPLPIIDEVVELIISGGIVNYRYDVANQMLVLK</sequence>
<comment type="caution">
    <text evidence="2">The sequence shown here is derived from an EMBL/GenBank/DDBJ whole genome shotgun (WGS) entry which is preliminary data.</text>
</comment>
<evidence type="ECO:0000259" key="1">
    <source>
        <dbReference type="SMART" id="SM00974"/>
    </source>
</evidence>
<reference evidence="2 3" key="1">
    <citation type="submission" date="2020-08" db="EMBL/GenBank/DDBJ databases">
        <title>A Genomic Blueprint of the Chicken Gut Microbiome.</title>
        <authorList>
            <person name="Gilroy R."/>
            <person name="Ravi A."/>
            <person name="Getino M."/>
            <person name="Pursley I."/>
            <person name="Horton D.L."/>
            <person name="Alikhan N.-F."/>
            <person name="Baker D."/>
            <person name="Gharbi K."/>
            <person name="Hall N."/>
            <person name="Watson M."/>
            <person name="Adriaenssens E.M."/>
            <person name="Foster-Nyarko E."/>
            <person name="Jarju S."/>
            <person name="Secka A."/>
            <person name="Antonio M."/>
            <person name="Oren A."/>
            <person name="Chaudhuri R."/>
            <person name="La Ragione R.M."/>
            <person name="Hildebrand F."/>
            <person name="Pallen M.J."/>
        </authorList>
    </citation>
    <scope>NUCLEOTIDE SEQUENCE [LARGE SCALE GENOMIC DNA]</scope>
    <source>
        <strain evidence="2 3">Sa1CVA4</strain>
    </source>
</reference>
<organism evidence="2 3">
    <name type="scientific">Kaistella pullorum</name>
    <dbReference type="NCBI Taxonomy" id="2763074"/>
    <lineage>
        <taxon>Bacteria</taxon>
        <taxon>Pseudomonadati</taxon>
        <taxon>Bacteroidota</taxon>
        <taxon>Flavobacteriia</taxon>
        <taxon>Flavobacteriales</taxon>
        <taxon>Weeksellaceae</taxon>
        <taxon>Chryseobacterium group</taxon>
        <taxon>Kaistella</taxon>
    </lineage>
</organism>
<dbReference type="RefSeq" id="WP_251834289.1">
    <property type="nucleotide sequence ID" value="NZ_JACSPS010000006.1"/>
</dbReference>
<keyword evidence="3" id="KW-1185">Reference proteome</keyword>
<evidence type="ECO:0000313" key="2">
    <source>
        <dbReference type="EMBL" id="MBD8019093.1"/>
    </source>
</evidence>
<evidence type="ECO:0000313" key="3">
    <source>
        <dbReference type="Proteomes" id="UP000626242"/>
    </source>
</evidence>
<protein>
    <submittedName>
        <fullName evidence="2">GIY-YIG nuclease family protein</fullName>
    </submittedName>
</protein>
<dbReference type="Proteomes" id="UP000626242">
    <property type="component" value="Unassembled WGS sequence"/>
</dbReference>
<dbReference type="InterPro" id="IPR018306">
    <property type="entry name" value="Phage_T5_Orf172_DNA-bd"/>
</dbReference>
<dbReference type="Pfam" id="PF13455">
    <property type="entry name" value="MUG113"/>
    <property type="match status" value="1"/>
</dbReference>
<feature type="domain" description="Bacteriophage T5 Orf172 DNA-binding" evidence="1">
    <location>
        <begin position="285"/>
        <end position="379"/>
    </location>
</feature>
<gene>
    <name evidence="2" type="ORF">H9628_11480</name>
</gene>
<dbReference type="SMART" id="SM00974">
    <property type="entry name" value="T5orf172"/>
    <property type="match status" value="1"/>
</dbReference>